<dbReference type="OrthoDB" id="5335351at2759"/>
<comment type="caution">
    <text evidence="2">The sequence shown here is derived from an EMBL/GenBank/DDBJ whole genome shotgun (WGS) entry which is preliminary data.</text>
</comment>
<dbReference type="EMBL" id="NAJM01000004">
    <property type="protein sequence ID" value="RVX74476.1"/>
    <property type="molecule type" value="Genomic_DNA"/>
</dbReference>
<dbReference type="VEuPathDB" id="FungiDB:PV10_07303"/>
<protein>
    <submittedName>
        <fullName evidence="2">Uncharacterized protein</fullName>
    </submittedName>
</protein>
<dbReference type="AlphaFoldDB" id="A0A438NFH5"/>
<feature type="compositionally biased region" description="Polar residues" evidence="1">
    <location>
        <begin position="67"/>
        <end position="94"/>
    </location>
</feature>
<gene>
    <name evidence="2" type="ORF">B0A52_01602</name>
</gene>
<organism evidence="2 3">
    <name type="scientific">Exophiala mesophila</name>
    <name type="common">Black yeast-like fungus</name>
    <dbReference type="NCBI Taxonomy" id="212818"/>
    <lineage>
        <taxon>Eukaryota</taxon>
        <taxon>Fungi</taxon>
        <taxon>Dikarya</taxon>
        <taxon>Ascomycota</taxon>
        <taxon>Pezizomycotina</taxon>
        <taxon>Eurotiomycetes</taxon>
        <taxon>Chaetothyriomycetidae</taxon>
        <taxon>Chaetothyriales</taxon>
        <taxon>Herpotrichiellaceae</taxon>
        <taxon>Exophiala</taxon>
    </lineage>
</organism>
<proteinExistence type="predicted"/>
<feature type="region of interest" description="Disordered" evidence="1">
    <location>
        <begin position="1"/>
        <end position="114"/>
    </location>
</feature>
<name>A0A438NFH5_EXOME</name>
<feature type="compositionally biased region" description="Polar residues" evidence="1">
    <location>
        <begin position="8"/>
        <end position="31"/>
    </location>
</feature>
<feature type="compositionally biased region" description="Basic and acidic residues" evidence="1">
    <location>
        <begin position="34"/>
        <end position="50"/>
    </location>
</feature>
<sequence length="254" mass="29062">MDDEEHTQSSPTRTSQKADFTANEGASSPLPSHTRHDSISRKRTNDDVYKPVETPKSSPRSARFHLTRSQPGSPTVLASQNTTTASGQKPSPSKMSGIPRPEFGKELSTSGRFHGSFAQEIKDYEKRLEREFQDFERSLNDRDSTTDLEPLDWNELEARYKKEIKPHLDTEQDIMTEFSARFQVGTHLSRFQLLSLTSGQQFMLYMQVSNEQETDRAIKRLRTRMALAQNSEQSLVKKQDHRGTLQLYVAETIH</sequence>
<reference evidence="2 3" key="1">
    <citation type="submission" date="2017-03" db="EMBL/GenBank/DDBJ databases">
        <title>Genomes of endolithic fungi from Antarctica.</title>
        <authorList>
            <person name="Coleine C."/>
            <person name="Masonjones S."/>
            <person name="Stajich J.E."/>
        </authorList>
    </citation>
    <scope>NUCLEOTIDE SEQUENCE [LARGE SCALE GENOMIC DNA]</scope>
    <source>
        <strain evidence="2 3">CCFEE 6314</strain>
    </source>
</reference>
<evidence type="ECO:0000313" key="2">
    <source>
        <dbReference type="EMBL" id="RVX74476.1"/>
    </source>
</evidence>
<evidence type="ECO:0000313" key="3">
    <source>
        <dbReference type="Proteomes" id="UP000288859"/>
    </source>
</evidence>
<dbReference type="Proteomes" id="UP000288859">
    <property type="component" value="Unassembled WGS sequence"/>
</dbReference>
<accession>A0A438NFH5</accession>
<evidence type="ECO:0000256" key="1">
    <source>
        <dbReference type="SAM" id="MobiDB-lite"/>
    </source>
</evidence>